<accession>A0AAI8VLX3</accession>
<dbReference type="PANTHER" id="PTHR38797:SF4">
    <property type="entry name" value="NUCLEAR PORE COMPLEX PROTEIN NUP85"/>
    <property type="match status" value="1"/>
</dbReference>
<proteinExistence type="predicted"/>
<dbReference type="PANTHER" id="PTHR38797">
    <property type="entry name" value="NUCLEAR PORE COMPLEX PROTEIN NUP85-RELATED"/>
    <property type="match status" value="1"/>
</dbReference>
<dbReference type="Proteomes" id="UP001295740">
    <property type="component" value="Unassembled WGS sequence"/>
</dbReference>
<sequence>MEVNLQSIEDTNLLDLERAIFDVLKATLRYPANPQAKAVKLTDDIRFFINAAEQGAGIGDTFWYVWGVVLDIVGCVPPGHVWQISLVQALDNLRHRDGPISEYDEHLTSWSWQDLPVLSASVREKWDDSTGTGEDVGEEEFAKWKNLNSFIARLTYTGFAPWLNLPIWQLREALEEPPVKSAAMNCRLWVASEWILHCADVIYEDMKTGSQLGESTARSLRTGSLCDGETPLSLKRWAFWKKRFSELRADADSLGLDRAITTYRMTQALEAMDAVEA</sequence>
<gene>
    <name evidence="1" type="ORF">KHLLAP_LOCUS7771</name>
</gene>
<keyword evidence="2" id="KW-1185">Reference proteome</keyword>
<evidence type="ECO:0000313" key="2">
    <source>
        <dbReference type="Proteomes" id="UP001295740"/>
    </source>
</evidence>
<organism evidence="1 2">
    <name type="scientific">Anthostomella pinea</name>
    <dbReference type="NCBI Taxonomy" id="933095"/>
    <lineage>
        <taxon>Eukaryota</taxon>
        <taxon>Fungi</taxon>
        <taxon>Dikarya</taxon>
        <taxon>Ascomycota</taxon>
        <taxon>Pezizomycotina</taxon>
        <taxon>Sordariomycetes</taxon>
        <taxon>Xylariomycetidae</taxon>
        <taxon>Xylariales</taxon>
        <taxon>Xylariaceae</taxon>
        <taxon>Anthostomella</taxon>
    </lineage>
</organism>
<dbReference type="Pfam" id="PF12311">
    <property type="entry name" value="DUF3632"/>
    <property type="match status" value="1"/>
</dbReference>
<dbReference type="InterPro" id="IPR022085">
    <property type="entry name" value="OpdG"/>
</dbReference>
<comment type="caution">
    <text evidence="1">The sequence shown here is derived from an EMBL/GenBank/DDBJ whole genome shotgun (WGS) entry which is preliminary data.</text>
</comment>
<protein>
    <submittedName>
        <fullName evidence="1">Uu.00g084890.m01.CDS01</fullName>
    </submittedName>
</protein>
<dbReference type="EMBL" id="CAUWAG010000010">
    <property type="protein sequence ID" value="CAJ2507303.1"/>
    <property type="molecule type" value="Genomic_DNA"/>
</dbReference>
<evidence type="ECO:0000313" key="1">
    <source>
        <dbReference type="EMBL" id="CAJ2507303.1"/>
    </source>
</evidence>
<reference evidence="1" key="1">
    <citation type="submission" date="2023-10" db="EMBL/GenBank/DDBJ databases">
        <authorList>
            <person name="Hackl T."/>
        </authorList>
    </citation>
    <scope>NUCLEOTIDE SEQUENCE</scope>
</reference>
<name>A0AAI8VLX3_9PEZI</name>
<dbReference type="InterPro" id="IPR053204">
    <property type="entry name" value="Oxopyrrolidines_Biosynth-assoc"/>
</dbReference>
<dbReference type="AlphaFoldDB" id="A0AAI8VLX3"/>